<gene>
    <name evidence="8" type="ORF">QUE93_11660</name>
</gene>
<evidence type="ECO:0000256" key="3">
    <source>
        <dbReference type="ARBA" id="ARBA00022982"/>
    </source>
</evidence>
<accession>A0ABT7S251</accession>
<dbReference type="PIRSF" id="PIRSF000077">
    <property type="entry name" value="Thioredoxin"/>
    <property type="match status" value="1"/>
</dbReference>
<dbReference type="Pfam" id="PF00085">
    <property type="entry name" value="Thioredoxin"/>
    <property type="match status" value="1"/>
</dbReference>
<dbReference type="PANTHER" id="PTHR45663">
    <property type="entry name" value="GEO12009P1"/>
    <property type="match status" value="1"/>
</dbReference>
<keyword evidence="2" id="KW-0813">Transport</keyword>
<keyword evidence="9" id="KW-1185">Reference proteome</keyword>
<sequence>MSTTIKEINDNTFVSETGTGLTLTDFRADWCAPCKMMDPILHHLSDDSQLGNQIKFTSINIDDNQQTAAQLGIQGIPTLIIKNNGQIIDKIVGFHPKEEIENILKKHIEEA</sequence>
<dbReference type="Gene3D" id="3.40.30.10">
    <property type="entry name" value="Glutaredoxin"/>
    <property type="match status" value="1"/>
</dbReference>
<evidence type="ECO:0000256" key="2">
    <source>
        <dbReference type="ARBA" id="ARBA00022448"/>
    </source>
</evidence>
<keyword evidence="4" id="KW-1015">Disulfide bond</keyword>
<proteinExistence type="inferred from homology"/>
<dbReference type="InterPro" id="IPR013766">
    <property type="entry name" value="Thioredoxin_domain"/>
</dbReference>
<evidence type="ECO:0000313" key="8">
    <source>
        <dbReference type="EMBL" id="MDM7647635.1"/>
    </source>
</evidence>
<dbReference type="PRINTS" id="PR00421">
    <property type="entry name" value="THIOREDOXIN"/>
</dbReference>
<evidence type="ECO:0000256" key="1">
    <source>
        <dbReference type="ARBA" id="ARBA00008987"/>
    </source>
</evidence>
<keyword evidence="3" id="KW-0249">Electron transport</keyword>
<organism evidence="8 9">
    <name type="scientific">Leuconostoc falkenbergense</name>
    <dbReference type="NCBI Taxonomy" id="2766470"/>
    <lineage>
        <taxon>Bacteria</taxon>
        <taxon>Bacillati</taxon>
        <taxon>Bacillota</taxon>
        <taxon>Bacilli</taxon>
        <taxon>Lactobacillales</taxon>
        <taxon>Lactobacillaceae</taxon>
        <taxon>Leuconostoc</taxon>
    </lineage>
</organism>
<dbReference type="RefSeq" id="WP_036066946.1">
    <property type="nucleotide sequence ID" value="NZ_JAUCAQ010000062.1"/>
</dbReference>
<evidence type="ECO:0000313" key="9">
    <source>
        <dbReference type="Proteomes" id="UP001242903"/>
    </source>
</evidence>
<dbReference type="InterPro" id="IPR005746">
    <property type="entry name" value="Thioredoxin"/>
</dbReference>
<evidence type="ECO:0000256" key="6">
    <source>
        <dbReference type="PIRNR" id="PIRNR000077"/>
    </source>
</evidence>
<dbReference type="PROSITE" id="PS51352">
    <property type="entry name" value="THIOREDOXIN_2"/>
    <property type="match status" value="1"/>
</dbReference>
<evidence type="ECO:0000259" key="7">
    <source>
        <dbReference type="PROSITE" id="PS51352"/>
    </source>
</evidence>
<keyword evidence="5" id="KW-0676">Redox-active center</keyword>
<protein>
    <recommendedName>
        <fullName evidence="6">Thioredoxin</fullName>
    </recommendedName>
</protein>
<name>A0ABT7S251_9LACO</name>
<dbReference type="EMBL" id="JAUCAQ010000062">
    <property type="protein sequence ID" value="MDM7647635.1"/>
    <property type="molecule type" value="Genomic_DNA"/>
</dbReference>
<dbReference type="PANTHER" id="PTHR45663:SF11">
    <property type="entry name" value="GEO12009P1"/>
    <property type="match status" value="1"/>
</dbReference>
<dbReference type="CDD" id="cd02947">
    <property type="entry name" value="TRX_family"/>
    <property type="match status" value="1"/>
</dbReference>
<comment type="similarity">
    <text evidence="1 6">Belongs to the thioredoxin family.</text>
</comment>
<feature type="domain" description="Thioredoxin" evidence="7">
    <location>
        <begin position="2"/>
        <end position="109"/>
    </location>
</feature>
<dbReference type="Proteomes" id="UP001242903">
    <property type="component" value="Unassembled WGS sequence"/>
</dbReference>
<reference evidence="8 9" key="1">
    <citation type="submission" date="2023-06" db="EMBL/GenBank/DDBJ databases">
        <title>Draft Genome Sequences of lactic acid bacteria strains isolated from fermented milk products.</title>
        <authorList>
            <person name="Elcheninov A.G."/>
            <person name="Klyukina A."/>
            <person name="Zayulina K.S."/>
            <person name="Gavirova L.A."/>
            <person name="Shcherbakova P.A."/>
            <person name="Shestakov A.I."/>
            <person name="Kublanov I.V."/>
            <person name="Kochetkova T.V."/>
        </authorList>
    </citation>
    <scope>NUCLEOTIDE SEQUENCE [LARGE SCALE GENOMIC DNA]</scope>
    <source>
        <strain evidence="8 9">TOM.81</strain>
    </source>
</reference>
<dbReference type="SUPFAM" id="SSF52833">
    <property type="entry name" value="Thioredoxin-like"/>
    <property type="match status" value="1"/>
</dbReference>
<evidence type="ECO:0000256" key="5">
    <source>
        <dbReference type="ARBA" id="ARBA00023284"/>
    </source>
</evidence>
<dbReference type="InterPro" id="IPR036249">
    <property type="entry name" value="Thioredoxin-like_sf"/>
</dbReference>
<comment type="caution">
    <text evidence="8">The sequence shown here is derived from an EMBL/GenBank/DDBJ whole genome shotgun (WGS) entry which is preliminary data.</text>
</comment>
<evidence type="ECO:0000256" key="4">
    <source>
        <dbReference type="ARBA" id="ARBA00023157"/>
    </source>
</evidence>